<protein>
    <submittedName>
        <fullName evidence="1">Uncharacterized protein</fullName>
    </submittedName>
</protein>
<evidence type="ECO:0000313" key="2">
    <source>
        <dbReference type="Proteomes" id="UP001238805"/>
    </source>
</evidence>
<dbReference type="RefSeq" id="WP_284876086.1">
    <property type="nucleotide sequence ID" value="NZ_CP126970.1"/>
</dbReference>
<reference evidence="1 2" key="1">
    <citation type="submission" date="2023-05" db="EMBL/GenBank/DDBJ databases">
        <title>Corynebacterium suedekumii sp. nov. and Corynebacterium breve sp. nov. isolated from raw cow's milk.</title>
        <authorList>
            <person name="Baer M.K."/>
            <person name="Mehl L."/>
            <person name="Hellmuth R."/>
            <person name="Marke G."/>
            <person name="Lipski A."/>
        </authorList>
    </citation>
    <scope>NUCLEOTIDE SEQUENCE [LARGE SCALE GENOMIC DNA]</scope>
    <source>
        <strain evidence="1 2">LM112</strain>
    </source>
</reference>
<evidence type="ECO:0000313" key="1">
    <source>
        <dbReference type="EMBL" id="WIM71520.1"/>
    </source>
</evidence>
<keyword evidence="2" id="KW-1185">Reference proteome</keyword>
<dbReference type="EMBL" id="CP126970">
    <property type="protein sequence ID" value="WIM71520.1"/>
    <property type="molecule type" value="Genomic_DNA"/>
</dbReference>
<sequence>MLTPVPGLTHLKVLVPPTPLIDVTPPPPRHNTPAVQHRASGLVRIALEVTFGMRPPTQLTRRSFADPVRKHVSARLRSGAGAGRGPVRIDTLHLREDGEIFGTAVAAGHAHAFAARLDGQQLASFRVL</sequence>
<proteinExistence type="predicted"/>
<gene>
    <name evidence="1" type="ORF">QP029_07105</name>
</gene>
<accession>A0ABY8VPE9</accession>
<organism evidence="1 2">
    <name type="scientific">Corynebacterium suedekumii</name>
    <dbReference type="NCBI Taxonomy" id="3049801"/>
    <lineage>
        <taxon>Bacteria</taxon>
        <taxon>Bacillati</taxon>
        <taxon>Actinomycetota</taxon>
        <taxon>Actinomycetes</taxon>
        <taxon>Mycobacteriales</taxon>
        <taxon>Corynebacteriaceae</taxon>
        <taxon>Corynebacterium</taxon>
    </lineage>
</organism>
<dbReference type="Proteomes" id="UP001238805">
    <property type="component" value="Chromosome"/>
</dbReference>
<name>A0ABY8VPE9_9CORY</name>